<evidence type="ECO:0000313" key="3">
    <source>
        <dbReference type="Proteomes" id="UP000008075"/>
    </source>
</evidence>
<feature type="domain" description="HTH cro/C1-type" evidence="1">
    <location>
        <begin position="36"/>
        <end position="66"/>
    </location>
</feature>
<organism evidence="2 3">
    <name type="scientific">Xenorhabdus nematophila (strain ATCC 19061 / DSM 3370 / CCUG 14189 / LMG 1036 / NCIMB 9965 / AN6)</name>
    <dbReference type="NCBI Taxonomy" id="406817"/>
    <lineage>
        <taxon>Bacteria</taxon>
        <taxon>Pseudomonadati</taxon>
        <taxon>Pseudomonadota</taxon>
        <taxon>Gammaproteobacteria</taxon>
        <taxon>Enterobacterales</taxon>
        <taxon>Morganellaceae</taxon>
        <taxon>Xenorhabdus</taxon>
    </lineage>
</organism>
<reference evidence="2 3" key="1">
    <citation type="journal article" date="2011" name="PLoS ONE">
        <title>The entomopathogenic bacterial endosymbionts xenorhabdus and photorhabdus: convergent lifestyles from divergent genomes.</title>
        <authorList>
            <person name="Chaston J.M."/>
            <person name="Suen G."/>
            <person name="Tucker S.L."/>
            <person name="Andersen A.W."/>
            <person name="Bhasin A."/>
            <person name="Bode E."/>
            <person name="Bode H.B."/>
            <person name="Brachmann A.O."/>
            <person name="Cowles C.E."/>
            <person name="Cowles K.N."/>
            <person name="Darby C."/>
            <person name="de Leon L."/>
            <person name="Drace K."/>
            <person name="Du Z."/>
            <person name="Givaudan A."/>
            <person name="Herbert Tran E.E."/>
            <person name="Jewell K.A."/>
            <person name="Knack J.J."/>
            <person name="Krasomil-Osterfeld K.C."/>
            <person name="Kukor R."/>
            <person name="Lanois A."/>
            <person name="Latreille P."/>
            <person name="Leimgruber N.K."/>
            <person name="Lipke C.M."/>
            <person name="Liu R."/>
            <person name="Lu X."/>
            <person name="Martens E.C."/>
            <person name="Marri P.R."/>
            <person name="Medigue C."/>
            <person name="Menard M.L."/>
            <person name="Miller N.M."/>
            <person name="Morales-Soto N."/>
            <person name="Norton S."/>
            <person name="Ogier J.C."/>
            <person name="Orchard S.S."/>
            <person name="Park D."/>
            <person name="Park Y."/>
            <person name="Qurollo B.A."/>
            <person name="Sugar D.R."/>
            <person name="Richards G.R."/>
            <person name="Rouy Z."/>
            <person name="Slominski B."/>
            <person name="Slominski K."/>
            <person name="Snyder H."/>
            <person name="Tjaden B.C."/>
            <person name="van der Hoeven R."/>
            <person name="Welch R.D."/>
            <person name="Wheeler C."/>
            <person name="Xiang B."/>
            <person name="Barbazuk B."/>
            <person name="Gaudriault S."/>
            <person name="Goodner B."/>
            <person name="Slater S.C."/>
            <person name="Forst S."/>
            <person name="Goldman B.S."/>
            <person name="Goodrich-Blair H."/>
        </authorList>
    </citation>
    <scope>NUCLEOTIDE SEQUENCE [LARGE SCALE GENOMIC DNA]</scope>
    <source>
        <strain evidence="3">ATCC 19061 / DSM 3370 / CCUG 14189 / LMG 1036 / NCIMB 9965 / AN6</strain>
    </source>
</reference>
<dbReference type="HOGENOM" id="CLU_066192_13_1_6"/>
<proteinExistence type="predicted"/>
<sequence length="103" mass="11297">MNVMARTLDQMLATEKPDVVAKAQKAATEMLLNIHLAELRSRMKITQGEIAASLGVKQPTVSDMEKPGRDLKLSSIKRYVEASGGKLRLDVELPDGTHYGFSV</sequence>
<dbReference type="CDD" id="cd00093">
    <property type="entry name" value="HTH_XRE"/>
    <property type="match status" value="1"/>
</dbReference>
<dbReference type="eggNOG" id="COG1396">
    <property type="taxonomic scope" value="Bacteria"/>
</dbReference>
<dbReference type="SMART" id="SM00530">
    <property type="entry name" value="HTH_XRE"/>
    <property type="match status" value="1"/>
</dbReference>
<dbReference type="AlphaFoldDB" id="D3VM96"/>
<dbReference type="Proteomes" id="UP000008075">
    <property type="component" value="Plasmid XNC1_p"/>
</dbReference>
<gene>
    <name evidence="2" type="ORF">XNC1_p0180</name>
</gene>
<evidence type="ECO:0000313" key="2">
    <source>
        <dbReference type="EMBL" id="CBJ93048.1"/>
    </source>
</evidence>
<name>D3VM96_XENNA</name>
<evidence type="ECO:0000259" key="1">
    <source>
        <dbReference type="PROSITE" id="PS50943"/>
    </source>
</evidence>
<dbReference type="SUPFAM" id="SSF47413">
    <property type="entry name" value="lambda repressor-like DNA-binding domains"/>
    <property type="match status" value="1"/>
</dbReference>
<geneLocation type="plasmid" evidence="2 3">
    <name>XNC1_p</name>
</geneLocation>
<dbReference type="Gene3D" id="1.10.260.40">
    <property type="entry name" value="lambda repressor-like DNA-binding domains"/>
    <property type="match status" value="1"/>
</dbReference>
<dbReference type="PROSITE" id="PS50943">
    <property type="entry name" value="HTH_CROC1"/>
    <property type="match status" value="1"/>
</dbReference>
<protein>
    <submittedName>
        <fullName evidence="2">Helix-turn-helix motif</fullName>
    </submittedName>
</protein>
<keyword evidence="3" id="KW-1185">Reference proteome</keyword>
<keyword evidence="2" id="KW-0614">Plasmid</keyword>
<dbReference type="InterPro" id="IPR001387">
    <property type="entry name" value="Cro/C1-type_HTH"/>
</dbReference>
<dbReference type="GO" id="GO:0003677">
    <property type="term" value="F:DNA binding"/>
    <property type="evidence" value="ECO:0007669"/>
    <property type="project" value="InterPro"/>
</dbReference>
<dbReference type="KEGG" id="xne:XNC1_p0180"/>
<accession>D3VM96</accession>
<dbReference type="InterPro" id="IPR010982">
    <property type="entry name" value="Lambda_DNA-bd_dom_sf"/>
</dbReference>
<dbReference type="EMBL" id="FN667743">
    <property type="protein sequence ID" value="CBJ93048.1"/>
    <property type="molecule type" value="Genomic_DNA"/>
</dbReference>